<dbReference type="OrthoDB" id="8418771at2"/>
<protein>
    <recommendedName>
        <fullName evidence="3">Phosphoribosylpyrophosphate synthetase</fullName>
    </recommendedName>
</protein>
<keyword evidence="2" id="KW-1185">Reference proteome</keyword>
<gene>
    <name evidence="1" type="ORF">A3841_05475</name>
</gene>
<dbReference type="Proteomes" id="UP000186551">
    <property type="component" value="Unassembled WGS sequence"/>
</dbReference>
<dbReference type="RefSeq" id="WP_073854535.1">
    <property type="nucleotide sequence ID" value="NZ_LVWA01000012.1"/>
</dbReference>
<sequence>MEDKVELTSMINVLARLRKEGYTEDFRVTEDGGRLCTLNGSQTFTPEQVQIVNFYRFEGDSYPGDMAILYVLETGSGAKGTMSDAYGTYGDEMVENFMRKVKDLGKNLDKHK</sequence>
<name>A0A1Q5P8N3_9BACT</name>
<organism evidence="1 2">
    <name type="scientific">Pontibacter flavimaris</name>
    <dbReference type="NCBI Taxonomy" id="1797110"/>
    <lineage>
        <taxon>Bacteria</taxon>
        <taxon>Pseudomonadati</taxon>
        <taxon>Bacteroidota</taxon>
        <taxon>Cytophagia</taxon>
        <taxon>Cytophagales</taxon>
        <taxon>Hymenobacteraceae</taxon>
        <taxon>Pontibacter</taxon>
    </lineage>
</organism>
<accession>A0A1Q5P8N3</accession>
<evidence type="ECO:0000313" key="2">
    <source>
        <dbReference type="Proteomes" id="UP000186551"/>
    </source>
</evidence>
<dbReference type="EMBL" id="LVWA01000012">
    <property type="protein sequence ID" value="OKL38600.1"/>
    <property type="molecule type" value="Genomic_DNA"/>
</dbReference>
<dbReference type="STRING" id="1797110.A3841_05475"/>
<proteinExistence type="predicted"/>
<comment type="caution">
    <text evidence="1">The sequence shown here is derived from an EMBL/GenBank/DDBJ whole genome shotgun (WGS) entry which is preliminary data.</text>
</comment>
<evidence type="ECO:0008006" key="3">
    <source>
        <dbReference type="Google" id="ProtNLM"/>
    </source>
</evidence>
<reference evidence="1 2" key="1">
    <citation type="submission" date="2016-03" db="EMBL/GenBank/DDBJ databases">
        <title>Genome sequence of Pontibacter sp. nov., of the family cytophagaceae, isolated from marine sediment of the Yellow Sea, China.</title>
        <authorList>
            <person name="Zhang G."/>
            <person name="Zhang R."/>
        </authorList>
    </citation>
    <scope>NUCLEOTIDE SEQUENCE [LARGE SCALE GENOMIC DNA]</scope>
    <source>
        <strain evidence="1 2">S10-8</strain>
    </source>
</reference>
<evidence type="ECO:0000313" key="1">
    <source>
        <dbReference type="EMBL" id="OKL38600.1"/>
    </source>
</evidence>
<dbReference type="AlphaFoldDB" id="A0A1Q5P8N3"/>